<dbReference type="CDD" id="cd15039">
    <property type="entry name" value="7tmB3_Methuselah-like"/>
    <property type="match status" value="1"/>
</dbReference>
<dbReference type="EMBL" id="KQ414621">
    <property type="protein sequence ID" value="KOC67570.1"/>
    <property type="molecule type" value="Genomic_DNA"/>
</dbReference>
<feature type="transmembrane region" description="Helical" evidence="11">
    <location>
        <begin position="599"/>
        <end position="622"/>
    </location>
</feature>
<dbReference type="Gene3D" id="1.20.1070.10">
    <property type="entry name" value="Rhodopsin 7-helix transmembrane proteins"/>
    <property type="match status" value="1"/>
</dbReference>
<dbReference type="GO" id="GO:0005886">
    <property type="term" value="C:plasma membrane"/>
    <property type="evidence" value="ECO:0007669"/>
    <property type="project" value="TreeGrafter"/>
</dbReference>
<evidence type="ECO:0000256" key="6">
    <source>
        <dbReference type="ARBA" id="ARBA00023040"/>
    </source>
</evidence>
<evidence type="ECO:0000256" key="11">
    <source>
        <dbReference type="SAM" id="Phobius"/>
    </source>
</evidence>
<sequence>MFNFVDSLRKYSNCAMCANYLTIGRVCRSFERIADSRYKWVENTIKATENTIKVTIPFNTEVHNEAQEWTTKARTLKTVNRGNSHKSCKKFKKACENVKTPRKEKGKKKKKKKGGDALDKMTSEPALNRVTKRRETRRRARECSCKTNELARATEDLRLRIKEERVKKRRLQRVLEKIHNFRTAAKTVARLHRKNKTELGGLCVGEIDETIPGSVSKRSKCGSFTMTRSLIFLLLMLVETSFSSKKCCPHGEVFSGVTMVDCVPAPLHATELHIANVDHSEENVIHIPNCIESQDISTMYFSDFEHTTFIEEPYCFDILYERTTRQSIPIVVYCKSMRDRPFELSTISATKRMLNISRCCSYDTVFNINKGKCEPRFDHVSNYSLSTIMQQGFLAEIILNVHRGMPNCSGSIFTYEIDVEDITLTQKHLQVTLPTDKNGRTESFTITKDNSCLELTTDSKTKGRLVVRVCRDTEFCWANGCINKCCTEGHFLNSRNCTRNYESVPEKNLYENLANITGRSLNAADYGLKSKLSCPNAKFELNLLEIKNITVEGYIQLAYDADDLKHNQYCIDVSRNGTGFETLSAFVCFPEEVQNITRFIITSILTGISCVFLLLTLIVYACLPSLQNLHGKTLMCHAASLFLAYLCLCMVSWLSPSKTMMENGYENLFCSALGFTMLFAFLSAFSWLNVMCFDIWRTFGRLQGNITRSRSHNKKFLLYCLYAWGLPIFITLFGILSDQLDFLPQNLRPDFGTTTCWFSTLPGFFGEMVFFTVPVAVQLTTNVVFFILTAEQCSKVKAEISRVVDPLDPRSRRFHADKTKFIMNVKLFVVMGISWIAEIVSSFVNRYSNYNWREELFYATDGINCLQGLLIFLLFVMKRRVHQALKKRLGFDTKKKSDSKGTSTIHDPCKMKKCASNSTLTCSFAVSGTP</sequence>
<dbReference type="OrthoDB" id="7683403at2759"/>
<dbReference type="SUPFAM" id="SSF81321">
    <property type="entry name" value="Family A G protein-coupled receptor-like"/>
    <property type="match status" value="1"/>
</dbReference>
<proteinExistence type="inferred from homology"/>
<dbReference type="InterPro" id="IPR023311">
    <property type="entry name" value="Methusela_ecto_dom_2"/>
</dbReference>
<feature type="transmembrane region" description="Helical" evidence="11">
    <location>
        <begin position="821"/>
        <end position="844"/>
    </location>
</feature>
<dbReference type="Proteomes" id="UP000053825">
    <property type="component" value="Unassembled WGS sequence"/>
</dbReference>
<evidence type="ECO:0000256" key="3">
    <source>
        <dbReference type="ARBA" id="ARBA00022692"/>
    </source>
</evidence>
<accession>A0A0L7R9L9</accession>
<evidence type="ECO:0000256" key="4">
    <source>
        <dbReference type="ARBA" id="ARBA00022729"/>
    </source>
</evidence>
<evidence type="ECO:0000256" key="7">
    <source>
        <dbReference type="ARBA" id="ARBA00023136"/>
    </source>
</evidence>
<dbReference type="STRING" id="597456.A0A0L7R9L9"/>
<dbReference type="AlphaFoldDB" id="A0A0L7R9L9"/>
<evidence type="ECO:0000313" key="13">
    <source>
        <dbReference type="EMBL" id="KOC67570.1"/>
    </source>
</evidence>
<evidence type="ECO:0000256" key="10">
    <source>
        <dbReference type="SAM" id="MobiDB-lite"/>
    </source>
</evidence>
<dbReference type="PROSITE" id="PS50261">
    <property type="entry name" value="G_PROTEIN_RECEP_F2_4"/>
    <property type="match status" value="1"/>
</dbReference>
<evidence type="ECO:0000313" key="14">
    <source>
        <dbReference type="Proteomes" id="UP000053825"/>
    </source>
</evidence>
<evidence type="ECO:0000256" key="5">
    <source>
        <dbReference type="ARBA" id="ARBA00022989"/>
    </source>
</evidence>
<keyword evidence="14" id="KW-1185">Reference proteome</keyword>
<keyword evidence="4" id="KW-0732">Signal</keyword>
<dbReference type="PANTHER" id="PTHR47154">
    <property type="entry name" value="G-PROTEIN COUPLED RECEPTOR MTH-RELATED"/>
    <property type="match status" value="1"/>
</dbReference>
<gene>
    <name evidence="13" type="ORF">WH47_10345</name>
</gene>
<keyword evidence="8 13" id="KW-0675">Receptor</keyword>
<feature type="transmembrane region" description="Helical" evidence="11">
    <location>
        <begin position="768"/>
        <end position="788"/>
    </location>
</feature>
<evidence type="ECO:0000256" key="9">
    <source>
        <dbReference type="ARBA" id="ARBA00023224"/>
    </source>
</evidence>
<feature type="transmembrane region" description="Helical" evidence="11">
    <location>
        <begin position="856"/>
        <end position="877"/>
    </location>
</feature>
<dbReference type="PANTHER" id="PTHR47154:SF2">
    <property type="entry name" value="G-PROTEIN COUPLED RECEPTOR MTH-RELATED"/>
    <property type="match status" value="1"/>
</dbReference>
<dbReference type="Gene3D" id="2.170.180.11">
    <property type="entry name" value="Methuselah ectodomain, domain 2"/>
    <property type="match status" value="1"/>
</dbReference>
<comment type="subcellular location">
    <subcellularLocation>
        <location evidence="1">Membrane</location>
        <topology evidence="1">Multi-pass membrane protein</topology>
    </subcellularLocation>
</comment>
<feature type="compositionally biased region" description="Basic residues" evidence="10">
    <location>
        <begin position="104"/>
        <end position="113"/>
    </location>
</feature>
<dbReference type="InterPro" id="IPR017981">
    <property type="entry name" value="GPCR_2-like_7TM"/>
</dbReference>
<feature type="domain" description="G-protein coupled receptors family 2 profile 2" evidence="12">
    <location>
        <begin position="598"/>
        <end position="879"/>
    </location>
</feature>
<keyword evidence="6" id="KW-0297">G-protein coupled receptor</keyword>
<name>A0A0L7R9L9_9HYME</name>
<keyword evidence="5 11" id="KW-1133">Transmembrane helix</keyword>
<feature type="transmembrane region" description="Helical" evidence="11">
    <location>
        <begin position="716"/>
        <end position="736"/>
    </location>
</feature>
<dbReference type="GO" id="GO:0008528">
    <property type="term" value="F:G protein-coupled peptide receptor activity"/>
    <property type="evidence" value="ECO:0007669"/>
    <property type="project" value="TreeGrafter"/>
</dbReference>
<evidence type="ECO:0000256" key="8">
    <source>
        <dbReference type="ARBA" id="ARBA00023170"/>
    </source>
</evidence>
<feature type="transmembrane region" description="Helical" evidence="11">
    <location>
        <begin position="675"/>
        <end position="696"/>
    </location>
</feature>
<evidence type="ECO:0000256" key="1">
    <source>
        <dbReference type="ARBA" id="ARBA00004141"/>
    </source>
</evidence>
<evidence type="ECO:0000259" key="12">
    <source>
        <dbReference type="PROSITE" id="PS50261"/>
    </source>
</evidence>
<keyword evidence="9" id="KW-0807">Transducer</keyword>
<keyword evidence="3 11" id="KW-0812">Transmembrane</keyword>
<protein>
    <submittedName>
        <fullName evidence="13">G-protein coupled receptor Mth2</fullName>
    </submittedName>
</protein>
<feature type="transmembrane region" description="Helical" evidence="11">
    <location>
        <begin position="634"/>
        <end position="655"/>
    </location>
</feature>
<keyword evidence="7 11" id="KW-0472">Membrane</keyword>
<reference evidence="13 14" key="1">
    <citation type="submission" date="2015-07" db="EMBL/GenBank/DDBJ databases">
        <title>The genome of Habropoda laboriosa.</title>
        <authorList>
            <person name="Pan H."/>
            <person name="Kapheim K."/>
        </authorList>
    </citation>
    <scope>NUCLEOTIDE SEQUENCE [LARGE SCALE GENOMIC DNA]</scope>
    <source>
        <strain evidence="13">0110345459</strain>
    </source>
</reference>
<evidence type="ECO:0000256" key="2">
    <source>
        <dbReference type="ARBA" id="ARBA00008979"/>
    </source>
</evidence>
<feature type="region of interest" description="Disordered" evidence="10">
    <location>
        <begin position="99"/>
        <end position="122"/>
    </location>
</feature>
<comment type="similarity">
    <text evidence="2">Belongs to the G-protein coupled receptor 2 family. Mth subfamily.</text>
</comment>
<dbReference type="InterPro" id="IPR051384">
    <property type="entry name" value="Mth_GPCR"/>
</dbReference>
<organism evidence="13 14">
    <name type="scientific">Habropoda laboriosa</name>
    <dbReference type="NCBI Taxonomy" id="597456"/>
    <lineage>
        <taxon>Eukaryota</taxon>
        <taxon>Metazoa</taxon>
        <taxon>Ecdysozoa</taxon>
        <taxon>Arthropoda</taxon>
        <taxon>Hexapoda</taxon>
        <taxon>Insecta</taxon>
        <taxon>Pterygota</taxon>
        <taxon>Neoptera</taxon>
        <taxon>Endopterygota</taxon>
        <taxon>Hymenoptera</taxon>
        <taxon>Apocrita</taxon>
        <taxon>Aculeata</taxon>
        <taxon>Apoidea</taxon>
        <taxon>Anthophila</taxon>
        <taxon>Apidae</taxon>
        <taxon>Habropoda</taxon>
    </lineage>
</organism>
<dbReference type="GO" id="GO:0007166">
    <property type="term" value="P:cell surface receptor signaling pathway"/>
    <property type="evidence" value="ECO:0007669"/>
    <property type="project" value="InterPro"/>
</dbReference>